<dbReference type="CDD" id="cd00688">
    <property type="entry name" value="ISOPREN_C2_like"/>
    <property type="match status" value="1"/>
</dbReference>
<dbReference type="OrthoDB" id="220961at2"/>
<evidence type="ECO:0000313" key="3">
    <source>
        <dbReference type="Proteomes" id="UP000315010"/>
    </source>
</evidence>
<feature type="domain" description="DUF4159" evidence="1">
    <location>
        <begin position="592"/>
        <end position="784"/>
    </location>
</feature>
<accession>A0A5C5Z698</accession>
<feature type="domain" description="DUF4159" evidence="1">
    <location>
        <begin position="347"/>
        <end position="552"/>
    </location>
</feature>
<dbReference type="Pfam" id="PF13709">
    <property type="entry name" value="DUF4159"/>
    <property type="match status" value="2"/>
</dbReference>
<reference evidence="2 3" key="1">
    <citation type="submission" date="2019-02" db="EMBL/GenBank/DDBJ databases">
        <title>Deep-cultivation of Planctomycetes and their phenomic and genomic characterization uncovers novel biology.</title>
        <authorList>
            <person name="Wiegand S."/>
            <person name="Jogler M."/>
            <person name="Boedeker C."/>
            <person name="Pinto D."/>
            <person name="Vollmers J."/>
            <person name="Rivas-Marin E."/>
            <person name="Kohn T."/>
            <person name="Peeters S.H."/>
            <person name="Heuer A."/>
            <person name="Rast P."/>
            <person name="Oberbeckmann S."/>
            <person name="Bunk B."/>
            <person name="Jeske O."/>
            <person name="Meyerdierks A."/>
            <person name="Storesund J.E."/>
            <person name="Kallscheuer N."/>
            <person name="Luecker S."/>
            <person name="Lage O.M."/>
            <person name="Pohl T."/>
            <person name="Merkel B.J."/>
            <person name="Hornburger P."/>
            <person name="Mueller R.-W."/>
            <person name="Bruemmer F."/>
            <person name="Labrenz M."/>
            <person name="Spormann A.M."/>
            <person name="Op Den Camp H."/>
            <person name="Overmann J."/>
            <person name="Amann R."/>
            <person name="Jetten M.S.M."/>
            <person name="Mascher T."/>
            <person name="Medema M.H."/>
            <person name="Devos D.P."/>
            <person name="Kaster A.-K."/>
            <person name="Ovreas L."/>
            <person name="Rohde M."/>
            <person name="Galperin M.Y."/>
            <person name="Jogler C."/>
        </authorList>
    </citation>
    <scope>NUCLEOTIDE SEQUENCE [LARGE SCALE GENOMIC DNA]</scope>
    <source>
        <strain evidence="2 3">CA13</strain>
    </source>
</reference>
<organism evidence="2 3">
    <name type="scientific">Novipirellula herctigrandis</name>
    <dbReference type="NCBI Taxonomy" id="2527986"/>
    <lineage>
        <taxon>Bacteria</taxon>
        <taxon>Pseudomonadati</taxon>
        <taxon>Planctomycetota</taxon>
        <taxon>Planctomycetia</taxon>
        <taxon>Pirellulales</taxon>
        <taxon>Pirellulaceae</taxon>
        <taxon>Novipirellula</taxon>
    </lineage>
</organism>
<dbReference type="Gene3D" id="1.50.10.20">
    <property type="match status" value="2"/>
</dbReference>
<sequence length="786" mass="86064">MPRFTIGLAFLLLPILLIQPARGDIDPATVQRAIDRGITYLRSSQNTRGGWNEYGGQSCGLSALCTLSLMNAGVSREDPAIAKAMKYLRSFEPNETYSASLQTLVYCHLGSASDLPRIRRNVQFLLDTQSDESAGQARSGGWSYGQRIGSGDPSNSQFALLALGAAKDRGIEIDSKAFELALDYWKSRQRTNGGWGYGRSQPVTGSMTCAGVASIIISRGGVSGASSKIVGDQIRCCGMDTEPHDPVEAGLTWLGNRFSVDVNPGGSPTTFYYYLYALERVGRLSGRRFIGGHDWYREGAEQLLAQHDQFQGFWSGAAPMENNRDIATSFALLFLSKGKRQVVAGQLQYPSPQKGEWRSHPEGLKMLVRQVERDWGRDLTWQTIVGQSPDGQVVSVEDLLQTPVLIIRGQNALPFSEALIEHLGIYIEQGGTILFEADGGDGCGDASAFEASVRKLCSQWFEGASLDRLPPSHPVWFAEREVAPNSIPLISKDFWVYGVQACCRTAVFYVPNSLSCRWELSDNLIGRNDVPNKVRGQIDLAVRIGENVIAYATGRELKDKLEKRNILDAGNLQEPTRGTIQIAMLSLGAGGEEARRAIPNVAALIRQQVKIDIIAGKEPVGLDASSLSRLPILWMHGRTEFQLSETQRDELREFLRNQGMIFATSVCGNDAFTKSFRREMKAILPNAPLQRMEANHPALTNAYGGFDITTVTIRNPTDRGSSQVVGTRTAPPEIEFSIVDNMAGVFFSPLDVSCALESQNSVQCPGYPTSDAAKIVANMILFGLNQ</sequence>
<gene>
    <name evidence="2" type="ORF">CA13_40600</name>
</gene>
<dbReference type="Gene3D" id="3.40.50.12140">
    <property type="entry name" value="Domain of unknown function DUF4159"/>
    <property type="match status" value="2"/>
</dbReference>
<dbReference type="InterPro" id="IPR008930">
    <property type="entry name" value="Terpenoid_cyclase/PrenylTrfase"/>
</dbReference>
<keyword evidence="3" id="KW-1185">Reference proteome</keyword>
<dbReference type="EMBL" id="SJPJ01000001">
    <property type="protein sequence ID" value="TWT82597.1"/>
    <property type="molecule type" value="Genomic_DNA"/>
</dbReference>
<dbReference type="RefSeq" id="WP_146399197.1">
    <property type="nucleotide sequence ID" value="NZ_SJPJ01000001.1"/>
</dbReference>
<dbReference type="Proteomes" id="UP000315010">
    <property type="component" value="Unassembled WGS sequence"/>
</dbReference>
<dbReference type="AlphaFoldDB" id="A0A5C5Z698"/>
<evidence type="ECO:0000313" key="2">
    <source>
        <dbReference type="EMBL" id="TWT82597.1"/>
    </source>
</evidence>
<proteinExistence type="predicted"/>
<comment type="caution">
    <text evidence="2">The sequence shown here is derived from an EMBL/GenBank/DDBJ whole genome shotgun (WGS) entry which is preliminary data.</text>
</comment>
<dbReference type="InterPro" id="IPR025297">
    <property type="entry name" value="DUF4159"/>
</dbReference>
<evidence type="ECO:0000259" key="1">
    <source>
        <dbReference type="Pfam" id="PF13709"/>
    </source>
</evidence>
<name>A0A5C5Z698_9BACT</name>
<dbReference type="SUPFAM" id="SSF48239">
    <property type="entry name" value="Terpenoid cyclases/Protein prenyltransferases"/>
    <property type="match status" value="1"/>
</dbReference>
<protein>
    <recommendedName>
        <fullName evidence="1">DUF4159 domain-containing protein</fullName>
    </recommendedName>
</protein>